<dbReference type="SUPFAM" id="SSF53822">
    <property type="entry name" value="Periplasmic binding protein-like I"/>
    <property type="match status" value="1"/>
</dbReference>
<protein>
    <recommendedName>
        <fullName evidence="4">Periplasmic binding protein domain-containing protein</fullName>
    </recommendedName>
</protein>
<dbReference type="Proteomes" id="UP000218810">
    <property type="component" value="Unassembled WGS sequence"/>
</dbReference>
<evidence type="ECO:0000256" key="3">
    <source>
        <dbReference type="ARBA" id="ARBA00022729"/>
    </source>
</evidence>
<dbReference type="Gene3D" id="3.40.50.2300">
    <property type="match status" value="2"/>
</dbReference>
<feature type="domain" description="Periplasmic binding protein" evidence="4">
    <location>
        <begin position="39"/>
        <end position="296"/>
    </location>
</feature>
<dbReference type="RefSeq" id="WP_095717006.1">
    <property type="nucleotide sequence ID" value="NZ_NTGA01000004.1"/>
</dbReference>
<dbReference type="PANTHER" id="PTHR46847:SF1">
    <property type="entry name" value="D-ALLOSE-BINDING PERIPLASMIC PROTEIN-RELATED"/>
    <property type="match status" value="1"/>
</dbReference>
<comment type="subcellular location">
    <subcellularLocation>
        <location evidence="1">Cell envelope</location>
    </subcellularLocation>
</comment>
<dbReference type="PANTHER" id="PTHR46847">
    <property type="entry name" value="D-ALLOSE-BINDING PERIPLASMIC PROTEIN-RELATED"/>
    <property type="match status" value="1"/>
</dbReference>
<gene>
    <name evidence="5" type="ORF">CEY15_01640</name>
</gene>
<accession>A0A2A2WU28</accession>
<evidence type="ECO:0000259" key="4">
    <source>
        <dbReference type="Pfam" id="PF13407"/>
    </source>
</evidence>
<proteinExistence type="inferred from homology"/>
<evidence type="ECO:0000313" key="6">
    <source>
        <dbReference type="Proteomes" id="UP000218810"/>
    </source>
</evidence>
<dbReference type="CDD" id="cd01536">
    <property type="entry name" value="PBP1_ABC_sugar_binding-like"/>
    <property type="match status" value="1"/>
</dbReference>
<dbReference type="EMBL" id="NTGA01000004">
    <property type="protein sequence ID" value="PAY24533.1"/>
    <property type="molecule type" value="Genomic_DNA"/>
</dbReference>
<comment type="similarity">
    <text evidence="2">Belongs to the bacterial solute-binding protein 2 family.</text>
</comment>
<keyword evidence="6" id="KW-1185">Reference proteome</keyword>
<reference evidence="6" key="1">
    <citation type="submission" date="2017-09" db="EMBL/GenBank/DDBJ databases">
        <authorList>
            <person name="Zhang Y."/>
            <person name="Huang X."/>
            <person name="Liu J."/>
            <person name="Lu L."/>
            <person name="Peng K."/>
        </authorList>
    </citation>
    <scope>NUCLEOTIDE SEQUENCE [LARGE SCALE GENOMIC DNA]</scope>
    <source>
        <strain evidence="6">S-XJ-1</strain>
    </source>
</reference>
<sequence>MALISTVSIGLLSLTACGGNSGSGTAVSEDCEEVRTIGFSHPIGEVDFVNTLKNYAAEYGATSECVEVLLDSTIESNLESQRETVESWVNQQIDAIVIWPTDPGAFAGLQQQAQANGTAWLTYSSHMDGQDGSVGFDNEYSGNMVAEHLDGWLDENYPDGTDGITAAITEIPSLPPLAGRWQPVAAMLERRGIEIVSLQDCGDTTCGRQVADDAIAENDDLRIFIGTNDDAAIGALGAFLASDIPPEETYIVGNDGLPEAFEAIENGTHYKASAAIDIRHLARSIVDNSLAAITGEGDPNNESPYLMVTLEDPEVLAEMKAQFQ</sequence>
<dbReference type="AlphaFoldDB" id="A0A2A2WU28"/>
<evidence type="ECO:0000256" key="1">
    <source>
        <dbReference type="ARBA" id="ARBA00004196"/>
    </source>
</evidence>
<evidence type="ECO:0000256" key="2">
    <source>
        <dbReference type="ARBA" id="ARBA00007639"/>
    </source>
</evidence>
<dbReference type="Pfam" id="PF13407">
    <property type="entry name" value="Peripla_BP_4"/>
    <property type="match status" value="1"/>
</dbReference>
<dbReference type="InterPro" id="IPR028082">
    <property type="entry name" value="Peripla_BP_I"/>
</dbReference>
<evidence type="ECO:0000313" key="5">
    <source>
        <dbReference type="EMBL" id="PAY24533.1"/>
    </source>
</evidence>
<keyword evidence="3" id="KW-0732">Signal</keyword>
<comment type="caution">
    <text evidence="5">The sequence shown here is derived from an EMBL/GenBank/DDBJ whole genome shotgun (WGS) entry which is preliminary data.</text>
</comment>
<dbReference type="GO" id="GO:0030246">
    <property type="term" value="F:carbohydrate binding"/>
    <property type="evidence" value="ECO:0007669"/>
    <property type="project" value="UniProtKB-ARBA"/>
</dbReference>
<dbReference type="OrthoDB" id="4987140at2"/>
<dbReference type="GO" id="GO:0030313">
    <property type="term" value="C:cell envelope"/>
    <property type="evidence" value="ECO:0007669"/>
    <property type="project" value="UniProtKB-SubCell"/>
</dbReference>
<organism evidence="5 6">
    <name type="scientific">Dietzia natronolimnaea</name>
    <dbReference type="NCBI Taxonomy" id="161920"/>
    <lineage>
        <taxon>Bacteria</taxon>
        <taxon>Bacillati</taxon>
        <taxon>Actinomycetota</taxon>
        <taxon>Actinomycetes</taxon>
        <taxon>Mycobacteriales</taxon>
        <taxon>Dietziaceae</taxon>
        <taxon>Dietzia</taxon>
    </lineage>
</organism>
<dbReference type="InterPro" id="IPR025997">
    <property type="entry name" value="SBP_2_dom"/>
</dbReference>
<name>A0A2A2WU28_9ACTN</name>